<dbReference type="Pfam" id="PF26130">
    <property type="entry name" value="PB1-like"/>
    <property type="match status" value="1"/>
</dbReference>
<reference evidence="2 3" key="1">
    <citation type="journal article" date="2020" name="Mol. Plant">
        <title>The Chromosome-Based Rubber Tree Genome Provides New Insights into Spurge Genome Evolution and Rubber Biosynthesis.</title>
        <authorList>
            <person name="Liu J."/>
            <person name="Shi C."/>
            <person name="Shi C.C."/>
            <person name="Li W."/>
            <person name="Zhang Q.J."/>
            <person name="Zhang Y."/>
            <person name="Li K."/>
            <person name="Lu H.F."/>
            <person name="Shi C."/>
            <person name="Zhu S.T."/>
            <person name="Xiao Z.Y."/>
            <person name="Nan H."/>
            <person name="Yue Y."/>
            <person name="Zhu X.G."/>
            <person name="Wu Y."/>
            <person name="Hong X.N."/>
            <person name="Fan G.Y."/>
            <person name="Tong Y."/>
            <person name="Zhang D."/>
            <person name="Mao C.L."/>
            <person name="Liu Y.L."/>
            <person name="Hao S.J."/>
            <person name="Liu W.Q."/>
            <person name="Lv M.Q."/>
            <person name="Zhang H.B."/>
            <person name="Liu Y."/>
            <person name="Hu-Tang G.R."/>
            <person name="Wang J.P."/>
            <person name="Wang J.H."/>
            <person name="Sun Y.H."/>
            <person name="Ni S.B."/>
            <person name="Chen W.B."/>
            <person name="Zhang X.C."/>
            <person name="Jiao Y.N."/>
            <person name="Eichler E.E."/>
            <person name="Li G.H."/>
            <person name="Liu X."/>
            <person name="Gao L.Z."/>
        </authorList>
    </citation>
    <scope>NUCLEOTIDE SEQUENCE [LARGE SCALE GENOMIC DNA]</scope>
    <source>
        <strain evidence="3">cv. GT1</strain>
        <tissue evidence="2">Leaf</tissue>
    </source>
</reference>
<proteinExistence type="predicted"/>
<dbReference type="EMBL" id="JAAGAX010000009">
    <property type="protein sequence ID" value="KAF2304369.1"/>
    <property type="molecule type" value="Genomic_DNA"/>
</dbReference>
<name>A0A6A6LXH6_HEVBR</name>
<accession>A0A6A6LXH6</accession>
<evidence type="ECO:0000313" key="2">
    <source>
        <dbReference type="EMBL" id="KAF2304369.1"/>
    </source>
</evidence>
<evidence type="ECO:0000259" key="1">
    <source>
        <dbReference type="Pfam" id="PF26130"/>
    </source>
</evidence>
<dbReference type="Proteomes" id="UP000467840">
    <property type="component" value="Chromosome 16"/>
</dbReference>
<gene>
    <name evidence="2" type="ORF">GH714_030524</name>
</gene>
<protein>
    <recommendedName>
        <fullName evidence="1">PB1-like domain-containing protein</fullName>
    </recommendedName>
</protein>
<sequence length="233" mass="26742">MVNSLPGFDNPNYFTLVLHVKGTKGEWGYYDEVRWSVPYYQKDEMSLIRLDKLCQGIKIEGLLRYFWRLLGKDYREGLRPLGCDNDVLIMCQHAELEGSVDVYVEHLSVNDLRREFSRGIDEMKNKGGNEVEGDVGGNEADERVNEFEHAEQGTMYDEAIGNGYDKGRVEEGDCNDNPTGPIDSHTEVRVEEVNHSVQKQGRTEVDLMDKNYDMDDGDVDVQDVLHELDQRNK</sequence>
<evidence type="ECO:0000313" key="3">
    <source>
        <dbReference type="Proteomes" id="UP000467840"/>
    </source>
</evidence>
<organism evidence="2 3">
    <name type="scientific">Hevea brasiliensis</name>
    <name type="common">Para rubber tree</name>
    <name type="synonym">Siphonia brasiliensis</name>
    <dbReference type="NCBI Taxonomy" id="3981"/>
    <lineage>
        <taxon>Eukaryota</taxon>
        <taxon>Viridiplantae</taxon>
        <taxon>Streptophyta</taxon>
        <taxon>Embryophyta</taxon>
        <taxon>Tracheophyta</taxon>
        <taxon>Spermatophyta</taxon>
        <taxon>Magnoliopsida</taxon>
        <taxon>eudicotyledons</taxon>
        <taxon>Gunneridae</taxon>
        <taxon>Pentapetalae</taxon>
        <taxon>rosids</taxon>
        <taxon>fabids</taxon>
        <taxon>Malpighiales</taxon>
        <taxon>Euphorbiaceae</taxon>
        <taxon>Crotonoideae</taxon>
        <taxon>Micrandreae</taxon>
        <taxon>Hevea</taxon>
    </lineage>
</organism>
<dbReference type="AlphaFoldDB" id="A0A6A6LXH6"/>
<dbReference type="InterPro" id="IPR058594">
    <property type="entry name" value="PB1-like_dom_pln"/>
</dbReference>
<comment type="caution">
    <text evidence="2">The sequence shown here is derived from an EMBL/GenBank/DDBJ whole genome shotgun (WGS) entry which is preliminary data.</text>
</comment>
<keyword evidence="3" id="KW-1185">Reference proteome</keyword>
<feature type="domain" description="PB1-like" evidence="1">
    <location>
        <begin position="20"/>
        <end position="106"/>
    </location>
</feature>